<organism evidence="6 7">
    <name type="scientific">Deinococcus carri</name>
    <dbReference type="NCBI Taxonomy" id="1211323"/>
    <lineage>
        <taxon>Bacteria</taxon>
        <taxon>Thermotogati</taxon>
        <taxon>Deinococcota</taxon>
        <taxon>Deinococci</taxon>
        <taxon>Deinococcales</taxon>
        <taxon>Deinococcaceae</taxon>
        <taxon>Deinococcus</taxon>
    </lineage>
</organism>
<dbReference type="InterPro" id="IPR042081">
    <property type="entry name" value="RNA_2'-PTrans_C"/>
</dbReference>
<dbReference type="InterPro" id="IPR022928">
    <property type="entry name" value="RNA_2'-PTrans_KptA"/>
</dbReference>
<evidence type="ECO:0000256" key="1">
    <source>
        <dbReference type="ARBA" id="ARBA00009836"/>
    </source>
</evidence>
<evidence type="ECO:0000256" key="5">
    <source>
        <dbReference type="HAMAP-Rule" id="MF_00299"/>
    </source>
</evidence>
<keyword evidence="3 5" id="KW-0520">NAD</keyword>
<proteinExistence type="inferred from homology"/>
<dbReference type="HAMAP" id="MF_00299">
    <property type="entry name" value="KptA"/>
    <property type="match status" value="1"/>
</dbReference>
<dbReference type="PANTHER" id="PTHR12684:SF2">
    <property type="entry name" value="TRNA 2'-PHOSPHOTRANSFERASE 1"/>
    <property type="match status" value="1"/>
</dbReference>
<dbReference type="PANTHER" id="PTHR12684">
    <property type="entry name" value="PUTATIVE PHOSPHOTRANSFERASE"/>
    <property type="match status" value="1"/>
</dbReference>
<name>A0ABP9WEW0_9DEIO</name>
<dbReference type="RefSeq" id="WP_345467583.1">
    <property type="nucleotide sequence ID" value="NZ_BAABRP010000021.1"/>
</dbReference>
<dbReference type="SUPFAM" id="SSF56399">
    <property type="entry name" value="ADP-ribosylation"/>
    <property type="match status" value="1"/>
</dbReference>
<evidence type="ECO:0000313" key="6">
    <source>
        <dbReference type="EMBL" id="GAA5514628.1"/>
    </source>
</evidence>
<evidence type="ECO:0000256" key="4">
    <source>
        <dbReference type="ARBA" id="ARBA00025212"/>
    </source>
</evidence>
<sequence length="176" mass="19637">MTDERLSRRLSYLLRHVPGEMGVTLEPGGWAPVDAVLRHLHLSRERLERLVAADRKGRYTLQGDRIRANQGHTVPVDLRLPLTVPPERLYHGTHAGALAAIRAEGLRPMGRHHVHLSRDEATARKVGARRGQPVILTVQSGQMYRAGHSFYRSDNGVWLTDAVPPEYLVFPAGALP</sequence>
<dbReference type="Proteomes" id="UP001401887">
    <property type="component" value="Unassembled WGS sequence"/>
</dbReference>
<keyword evidence="2 5" id="KW-0808">Transferase</keyword>
<comment type="similarity">
    <text evidence="1 5">Belongs to the KptA/TPT1 family.</text>
</comment>
<evidence type="ECO:0000313" key="7">
    <source>
        <dbReference type="Proteomes" id="UP001401887"/>
    </source>
</evidence>
<dbReference type="InterPro" id="IPR002745">
    <property type="entry name" value="Ptrans_KptA/Tpt1"/>
</dbReference>
<dbReference type="Gene3D" id="3.20.170.30">
    <property type="match status" value="1"/>
</dbReference>
<reference evidence="6 7" key="1">
    <citation type="submission" date="2024-02" db="EMBL/GenBank/DDBJ databases">
        <title>Deinococcus carri NBRC 110142.</title>
        <authorList>
            <person name="Ichikawa N."/>
            <person name="Katano-Makiyama Y."/>
            <person name="Hidaka K."/>
        </authorList>
    </citation>
    <scope>NUCLEOTIDE SEQUENCE [LARGE SCALE GENOMIC DNA]</scope>
    <source>
        <strain evidence="6 7">NBRC 110142</strain>
    </source>
</reference>
<gene>
    <name evidence="5 6" type="primary">kptA</name>
    <name evidence="6" type="ORF">Dcar01_03384</name>
</gene>
<dbReference type="EMBL" id="BAABRP010000021">
    <property type="protein sequence ID" value="GAA5514628.1"/>
    <property type="molecule type" value="Genomic_DNA"/>
</dbReference>
<protein>
    <recommendedName>
        <fullName evidence="5">Probable RNA 2'-phosphotransferase</fullName>
        <ecNumber evidence="5">2.7.1.-</ecNumber>
    </recommendedName>
</protein>
<comment type="caution">
    <text evidence="6">The sequence shown here is derived from an EMBL/GenBank/DDBJ whole genome shotgun (WGS) entry which is preliminary data.</text>
</comment>
<evidence type="ECO:0000256" key="3">
    <source>
        <dbReference type="ARBA" id="ARBA00023027"/>
    </source>
</evidence>
<keyword evidence="7" id="KW-1185">Reference proteome</keyword>
<accession>A0ABP9WEW0</accession>
<comment type="function">
    <text evidence="4 5">Removes the 2'-phosphate from RNA via an intermediate in which the phosphate is ADP-ribosylated by NAD followed by a presumed transesterification to release the RNA and generate ADP-ribose 1''-2''-cyclic phosphate (APPR&gt;P). May function as an ADP-ribosylase.</text>
</comment>
<dbReference type="Pfam" id="PF01885">
    <property type="entry name" value="PTS_2-RNA"/>
    <property type="match status" value="1"/>
</dbReference>
<dbReference type="Gene3D" id="1.10.10.970">
    <property type="entry name" value="RNA 2'-phosphotransferase, Tpt1/KptA family, N-terminal domain"/>
    <property type="match status" value="1"/>
</dbReference>
<dbReference type="InterPro" id="IPR042080">
    <property type="entry name" value="RNA_2'-PTrans_N"/>
</dbReference>
<dbReference type="EC" id="2.7.1.-" evidence="5"/>
<evidence type="ECO:0000256" key="2">
    <source>
        <dbReference type="ARBA" id="ARBA00022679"/>
    </source>
</evidence>